<evidence type="ECO:0000256" key="1">
    <source>
        <dbReference type="SAM" id="MobiDB-lite"/>
    </source>
</evidence>
<name>A0A4C1Y379_EUMVA</name>
<comment type="caution">
    <text evidence="2">The sequence shown here is derived from an EMBL/GenBank/DDBJ whole genome shotgun (WGS) entry which is preliminary data.</text>
</comment>
<evidence type="ECO:0000313" key="3">
    <source>
        <dbReference type="Proteomes" id="UP000299102"/>
    </source>
</evidence>
<dbReference type="AlphaFoldDB" id="A0A4C1Y379"/>
<feature type="region of interest" description="Disordered" evidence="1">
    <location>
        <begin position="39"/>
        <end position="62"/>
    </location>
</feature>
<accession>A0A4C1Y379</accession>
<dbReference type="EMBL" id="BGZK01001081">
    <property type="protein sequence ID" value="GBP70641.1"/>
    <property type="molecule type" value="Genomic_DNA"/>
</dbReference>
<keyword evidence="3" id="KW-1185">Reference proteome</keyword>
<reference evidence="2 3" key="1">
    <citation type="journal article" date="2019" name="Commun. Biol.">
        <title>The bagworm genome reveals a unique fibroin gene that provides high tensile strength.</title>
        <authorList>
            <person name="Kono N."/>
            <person name="Nakamura H."/>
            <person name="Ohtoshi R."/>
            <person name="Tomita M."/>
            <person name="Numata K."/>
            <person name="Arakawa K."/>
        </authorList>
    </citation>
    <scope>NUCLEOTIDE SEQUENCE [LARGE SCALE GENOMIC DNA]</scope>
</reference>
<dbReference type="Proteomes" id="UP000299102">
    <property type="component" value="Unassembled WGS sequence"/>
</dbReference>
<sequence length="85" mass="9822">MTQSYRKVLRFAALRRWHRLVARSLPLLKIVRHRNRSGLASQSKMKLNREPGENGSVVEDETGIGMDREMGIQIKKYVGISRDND</sequence>
<proteinExistence type="predicted"/>
<evidence type="ECO:0000313" key="2">
    <source>
        <dbReference type="EMBL" id="GBP70641.1"/>
    </source>
</evidence>
<protein>
    <submittedName>
        <fullName evidence="2">Uncharacterized protein</fullName>
    </submittedName>
</protein>
<organism evidence="2 3">
    <name type="scientific">Eumeta variegata</name>
    <name type="common">Bagworm moth</name>
    <name type="synonym">Eumeta japonica</name>
    <dbReference type="NCBI Taxonomy" id="151549"/>
    <lineage>
        <taxon>Eukaryota</taxon>
        <taxon>Metazoa</taxon>
        <taxon>Ecdysozoa</taxon>
        <taxon>Arthropoda</taxon>
        <taxon>Hexapoda</taxon>
        <taxon>Insecta</taxon>
        <taxon>Pterygota</taxon>
        <taxon>Neoptera</taxon>
        <taxon>Endopterygota</taxon>
        <taxon>Lepidoptera</taxon>
        <taxon>Glossata</taxon>
        <taxon>Ditrysia</taxon>
        <taxon>Tineoidea</taxon>
        <taxon>Psychidae</taxon>
        <taxon>Oiketicinae</taxon>
        <taxon>Eumeta</taxon>
    </lineage>
</organism>
<gene>
    <name evidence="2" type="ORF">EVAR_98221_1</name>
</gene>